<comment type="caution">
    <text evidence="2">The sequence shown here is derived from an EMBL/GenBank/DDBJ whole genome shotgun (WGS) entry which is preliminary data.</text>
</comment>
<reference evidence="2 3" key="1">
    <citation type="submission" date="2018-09" db="EMBL/GenBank/DDBJ databases">
        <title>Alcanivorax profundi sp. nov., isolated from 1000 m-depth seawater of the Mariana Trench.</title>
        <authorList>
            <person name="Liu J."/>
        </authorList>
    </citation>
    <scope>NUCLEOTIDE SEQUENCE [LARGE SCALE GENOMIC DNA]</scope>
    <source>
        <strain evidence="2 3">MTEO17</strain>
    </source>
</reference>
<evidence type="ECO:0000313" key="2">
    <source>
        <dbReference type="EMBL" id="RJG20176.1"/>
    </source>
</evidence>
<protein>
    <submittedName>
        <fullName evidence="2">EVE domain-containing protein</fullName>
    </submittedName>
</protein>
<dbReference type="EMBL" id="QYYA01000001">
    <property type="protein sequence ID" value="RJG20176.1"/>
    <property type="molecule type" value="Genomic_DNA"/>
</dbReference>
<dbReference type="Pfam" id="PF01878">
    <property type="entry name" value="EVE"/>
    <property type="match status" value="1"/>
</dbReference>
<sequence length="160" mass="18399">MSHTIWLLKTEPDSFSIEDLEKSPKGTTGWDGVRNFQARNRIRDEMKIGDSVLIYHSSCAKPAIVGEARVTRAPYPDPSQFLPDHPGFDARSTQSSPRWYQVDITFRTRYANPVYLKQLKVNPEFADMELVVRPRLSVQKLTDRQYQLVQVLCQPMDVTA</sequence>
<dbReference type="InterPro" id="IPR002740">
    <property type="entry name" value="EVE_domain"/>
</dbReference>
<name>A0A418Y3Q6_9GAMM</name>
<dbReference type="OrthoDB" id="9791347at2"/>
<dbReference type="InterPro" id="IPR015947">
    <property type="entry name" value="PUA-like_sf"/>
</dbReference>
<dbReference type="AlphaFoldDB" id="A0A418Y3Q6"/>
<feature type="domain" description="EVE" evidence="1">
    <location>
        <begin position="5"/>
        <end position="149"/>
    </location>
</feature>
<dbReference type="InterPro" id="IPR052181">
    <property type="entry name" value="5hmC_binding"/>
</dbReference>
<evidence type="ECO:0000259" key="1">
    <source>
        <dbReference type="Pfam" id="PF01878"/>
    </source>
</evidence>
<organism evidence="2 3">
    <name type="scientific">Alcanivorax profundi</name>
    <dbReference type="NCBI Taxonomy" id="2338368"/>
    <lineage>
        <taxon>Bacteria</taxon>
        <taxon>Pseudomonadati</taxon>
        <taxon>Pseudomonadota</taxon>
        <taxon>Gammaproteobacteria</taxon>
        <taxon>Oceanospirillales</taxon>
        <taxon>Alcanivoracaceae</taxon>
        <taxon>Alcanivorax</taxon>
    </lineage>
</organism>
<dbReference type="SUPFAM" id="SSF88697">
    <property type="entry name" value="PUA domain-like"/>
    <property type="match status" value="1"/>
</dbReference>
<dbReference type="Proteomes" id="UP000283734">
    <property type="component" value="Unassembled WGS sequence"/>
</dbReference>
<accession>A0A418Y3Q6</accession>
<gene>
    <name evidence="2" type="ORF">D4A39_04980</name>
</gene>
<dbReference type="CDD" id="cd21133">
    <property type="entry name" value="EVE"/>
    <property type="match status" value="1"/>
</dbReference>
<dbReference type="Gene3D" id="3.10.590.10">
    <property type="entry name" value="ph1033 like domains"/>
    <property type="match status" value="1"/>
</dbReference>
<keyword evidence="3" id="KW-1185">Reference proteome</keyword>
<proteinExistence type="predicted"/>
<dbReference type="PANTHER" id="PTHR14087:SF7">
    <property type="entry name" value="THYMOCYTE NUCLEAR PROTEIN 1"/>
    <property type="match status" value="1"/>
</dbReference>
<dbReference type="RefSeq" id="WP_022986615.1">
    <property type="nucleotide sequence ID" value="NZ_CAXGPP010000022.1"/>
</dbReference>
<evidence type="ECO:0000313" key="3">
    <source>
        <dbReference type="Proteomes" id="UP000283734"/>
    </source>
</evidence>
<dbReference type="InterPro" id="IPR047197">
    <property type="entry name" value="THYN1-like_EVE"/>
</dbReference>
<dbReference type="PANTHER" id="PTHR14087">
    <property type="entry name" value="THYMOCYTE NUCLEAR PROTEIN 1"/>
    <property type="match status" value="1"/>
</dbReference>